<gene>
    <name evidence="3" type="ORF">BT96DRAFT_932697</name>
</gene>
<dbReference type="OrthoDB" id="3203373at2759"/>
<dbReference type="Gene3D" id="1.20.1280.50">
    <property type="match status" value="1"/>
</dbReference>
<evidence type="ECO:0000256" key="1">
    <source>
        <dbReference type="SAM" id="Coils"/>
    </source>
</evidence>
<organism evidence="3 4">
    <name type="scientific">Gymnopus androsaceus JB14</name>
    <dbReference type="NCBI Taxonomy" id="1447944"/>
    <lineage>
        <taxon>Eukaryota</taxon>
        <taxon>Fungi</taxon>
        <taxon>Dikarya</taxon>
        <taxon>Basidiomycota</taxon>
        <taxon>Agaricomycotina</taxon>
        <taxon>Agaricomycetes</taxon>
        <taxon>Agaricomycetidae</taxon>
        <taxon>Agaricales</taxon>
        <taxon>Marasmiineae</taxon>
        <taxon>Omphalotaceae</taxon>
        <taxon>Gymnopus</taxon>
    </lineage>
</organism>
<evidence type="ECO:0000313" key="4">
    <source>
        <dbReference type="Proteomes" id="UP000799118"/>
    </source>
</evidence>
<dbReference type="InterPro" id="IPR036047">
    <property type="entry name" value="F-box-like_dom_sf"/>
</dbReference>
<evidence type="ECO:0000313" key="3">
    <source>
        <dbReference type="EMBL" id="KAE9408486.1"/>
    </source>
</evidence>
<evidence type="ECO:0000259" key="2">
    <source>
        <dbReference type="Pfam" id="PF12937"/>
    </source>
</evidence>
<accession>A0A6A4ICZ4</accession>
<feature type="domain" description="F-box" evidence="2">
    <location>
        <begin position="58"/>
        <end position="106"/>
    </location>
</feature>
<proteinExistence type="predicted"/>
<dbReference type="InterPro" id="IPR001810">
    <property type="entry name" value="F-box_dom"/>
</dbReference>
<dbReference type="SUPFAM" id="SSF52047">
    <property type="entry name" value="RNI-like"/>
    <property type="match status" value="1"/>
</dbReference>
<sequence>MLSSYEPSLPGSLHELDSHLEVLRGKHADLVRQLEELGEEIRVAETKRARMYNGNAFISRLPPELLSHIFLICQDSFSSFQIKAASVCHSWRELATGTPLLWANVEIRLEHTSRMASKLHKIESYLNRSGPSTLFAARIHVQKNLDFSAFLKLIASHISRCHLLSITSSPETKAWELLREHLESLHAPKLEYLSLQVRWSSASVYESKWSITPLIFKGGAPLLRLLQLTGIASSLRPPVSKAITTLHLHGVFMLLTVSDYRAILSAVPGLINLSLHGLELLEGGQLGGSLDLPQLRSVRCRKFKNSTALLLDALPLNQLEALVLCEVDDLPSFDFPNVKALSVFECGFGVSEIGNLVLAFPSVESLTIGSSSLLYMALGIEGDPVWWPKLRRIDVRDLEPEDVGSVSRLVKARQRTNHPLENVYFDGSSRRRAKSILAELQSLTRIGHLDDYLEAWPAGHGSIADRIHLADY</sequence>
<dbReference type="Pfam" id="PF12937">
    <property type="entry name" value="F-box-like"/>
    <property type="match status" value="1"/>
</dbReference>
<name>A0A6A4ICZ4_9AGAR</name>
<dbReference type="AlphaFoldDB" id="A0A6A4ICZ4"/>
<dbReference type="Proteomes" id="UP000799118">
    <property type="component" value="Unassembled WGS sequence"/>
</dbReference>
<keyword evidence="1" id="KW-0175">Coiled coil</keyword>
<dbReference type="EMBL" id="ML769391">
    <property type="protein sequence ID" value="KAE9408486.1"/>
    <property type="molecule type" value="Genomic_DNA"/>
</dbReference>
<feature type="coiled-coil region" evidence="1">
    <location>
        <begin position="20"/>
        <end position="47"/>
    </location>
</feature>
<protein>
    <recommendedName>
        <fullName evidence="2">F-box domain-containing protein</fullName>
    </recommendedName>
</protein>
<keyword evidence="4" id="KW-1185">Reference proteome</keyword>
<dbReference type="SUPFAM" id="SSF81383">
    <property type="entry name" value="F-box domain"/>
    <property type="match status" value="1"/>
</dbReference>
<reference evidence="3" key="1">
    <citation type="journal article" date="2019" name="Environ. Microbiol.">
        <title>Fungal ecological strategies reflected in gene transcription - a case study of two litter decomposers.</title>
        <authorList>
            <person name="Barbi F."/>
            <person name="Kohler A."/>
            <person name="Barry K."/>
            <person name="Baskaran P."/>
            <person name="Daum C."/>
            <person name="Fauchery L."/>
            <person name="Ihrmark K."/>
            <person name="Kuo A."/>
            <person name="LaButti K."/>
            <person name="Lipzen A."/>
            <person name="Morin E."/>
            <person name="Grigoriev I.V."/>
            <person name="Henrissat B."/>
            <person name="Lindahl B."/>
            <person name="Martin F."/>
        </authorList>
    </citation>
    <scope>NUCLEOTIDE SEQUENCE</scope>
    <source>
        <strain evidence="3">JB14</strain>
    </source>
</reference>